<evidence type="ECO:0000313" key="2">
    <source>
        <dbReference type="Proteomes" id="UP001153954"/>
    </source>
</evidence>
<gene>
    <name evidence="1" type="ORF">EEDITHA_LOCUS2393</name>
</gene>
<evidence type="ECO:0000313" key="1">
    <source>
        <dbReference type="EMBL" id="CAH2085963.1"/>
    </source>
</evidence>
<dbReference type="EMBL" id="CAKOGL010000005">
    <property type="protein sequence ID" value="CAH2085963.1"/>
    <property type="molecule type" value="Genomic_DNA"/>
</dbReference>
<accession>A0AAU9TG64</accession>
<dbReference type="Proteomes" id="UP001153954">
    <property type="component" value="Unassembled WGS sequence"/>
</dbReference>
<sequence length="114" mass="11792">METPANLSCSGQLVVEGDRALADVRDVGVEEGDGVVIRAGQVFAHAPAVHQANVEGRGFPLVQEAETEILQDPVQFFAAAICHGALPPDAFGIGVAPNNNAPSSRLALHPAQVC</sequence>
<dbReference type="AlphaFoldDB" id="A0AAU9TG64"/>
<organism evidence="1 2">
    <name type="scientific">Euphydryas editha</name>
    <name type="common">Edith's checkerspot</name>
    <dbReference type="NCBI Taxonomy" id="104508"/>
    <lineage>
        <taxon>Eukaryota</taxon>
        <taxon>Metazoa</taxon>
        <taxon>Ecdysozoa</taxon>
        <taxon>Arthropoda</taxon>
        <taxon>Hexapoda</taxon>
        <taxon>Insecta</taxon>
        <taxon>Pterygota</taxon>
        <taxon>Neoptera</taxon>
        <taxon>Endopterygota</taxon>
        <taxon>Lepidoptera</taxon>
        <taxon>Glossata</taxon>
        <taxon>Ditrysia</taxon>
        <taxon>Papilionoidea</taxon>
        <taxon>Nymphalidae</taxon>
        <taxon>Nymphalinae</taxon>
        <taxon>Euphydryas</taxon>
    </lineage>
</organism>
<name>A0AAU9TG64_EUPED</name>
<protein>
    <submittedName>
        <fullName evidence="1">Uncharacterized protein</fullName>
    </submittedName>
</protein>
<comment type="caution">
    <text evidence="1">The sequence shown here is derived from an EMBL/GenBank/DDBJ whole genome shotgun (WGS) entry which is preliminary data.</text>
</comment>
<proteinExistence type="predicted"/>
<keyword evidence="2" id="KW-1185">Reference proteome</keyword>
<reference evidence="1" key="1">
    <citation type="submission" date="2022-03" db="EMBL/GenBank/DDBJ databases">
        <authorList>
            <person name="Tunstrom K."/>
        </authorList>
    </citation>
    <scope>NUCLEOTIDE SEQUENCE</scope>
</reference>